<sequence length="123" mass="13999">MKVIYPSLVEQAFDLYVKQYGTVPPSKVNKLKSYIYKALVKNGILDQNGNSTQKAKDDGLVESFTPNKDGEYEPETVRDLKLMYPMYAQFSDNHFMKSSQGWLADAYVIRSISSQVLNNPFSD</sequence>
<dbReference type="OrthoDB" id="2303045at2"/>
<evidence type="ECO:0000313" key="3">
    <source>
        <dbReference type="Proteomes" id="UP000093267"/>
    </source>
</evidence>
<evidence type="ECO:0000256" key="1">
    <source>
        <dbReference type="SAM" id="MobiDB-lite"/>
    </source>
</evidence>
<dbReference type="Proteomes" id="UP000093267">
    <property type="component" value="Chromosome"/>
</dbReference>
<dbReference type="STRING" id="240427.AYR62_13775"/>
<name>A0A1B2IWV1_9LACO</name>
<keyword evidence="3" id="KW-1185">Reference proteome</keyword>
<proteinExistence type="predicted"/>
<accession>A0A1B2IWV1</accession>
<dbReference type="KEGG" id="lpd:AYR62_13775"/>
<protein>
    <submittedName>
        <fullName evidence="2">Uncharacterized protein</fullName>
    </submittedName>
</protein>
<gene>
    <name evidence="2" type="ORF">AYR63_04755</name>
</gene>
<organism evidence="2 3">
    <name type="scientific">Secundilactobacillus paracollinoides</name>
    <dbReference type="NCBI Taxonomy" id="240427"/>
    <lineage>
        <taxon>Bacteria</taxon>
        <taxon>Bacillati</taxon>
        <taxon>Bacillota</taxon>
        <taxon>Bacilli</taxon>
        <taxon>Lactobacillales</taxon>
        <taxon>Lactobacillaceae</taxon>
        <taxon>Secundilactobacillus</taxon>
    </lineage>
</organism>
<evidence type="ECO:0000313" key="2">
    <source>
        <dbReference type="EMBL" id="ANZ66510.1"/>
    </source>
</evidence>
<dbReference type="RefSeq" id="WP_065901857.1">
    <property type="nucleotide sequence ID" value="NZ_CP014912.1"/>
</dbReference>
<dbReference type="EMBL" id="CP014924">
    <property type="protein sequence ID" value="ANZ66510.1"/>
    <property type="molecule type" value="Genomic_DNA"/>
</dbReference>
<dbReference type="AlphaFoldDB" id="A0A1B2IWV1"/>
<feature type="region of interest" description="Disordered" evidence="1">
    <location>
        <begin position="47"/>
        <end position="70"/>
    </location>
</feature>
<reference evidence="2 3" key="1">
    <citation type="submission" date="2016-03" db="EMBL/GenBank/DDBJ databases">
        <title>Pediococcus and Lactobacillus from brewery environment - whole genome sequencing and assembly.</title>
        <authorList>
            <person name="Behr J."/>
            <person name="Geissler A.J."/>
            <person name="Vogel R.F."/>
        </authorList>
    </citation>
    <scope>NUCLEOTIDE SEQUENCE [LARGE SCALE GENOMIC DNA]</scope>
    <source>
        <strain evidence="2 3">TMW 1.1995</strain>
    </source>
</reference>